<evidence type="ECO:0000313" key="2">
    <source>
        <dbReference type="Proteomes" id="UP000035720"/>
    </source>
</evidence>
<dbReference type="InterPro" id="IPR011042">
    <property type="entry name" value="6-blade_b-propeller_TolB-like"/>
</dbReference>
<proteinExistence type="predicted"/>
<dbReference type="InterPro" id="IPR011659">
    <property type="entry name" value="WD40"/>
</dbReference>
<comment type="caution">
    <text evidence="1">The sequence shown here is derived from an EMBL/GenBank/DDBJ whole genome shotgun (WGS) entry which is preliminary data.</text>
</comment>
<gene>
    <name evidence="1" type="ORF">BN13_160043</name>
</gene>
<dbReference type="Gene3D" id="2.120.10.30">
    <property type="entry name" value="TolB, C-terminal domain"/>
    <property type="match status" value="1"/>
</dbReference>
<sequence>MWSPDGTKFVIRADRNGDGYPDLAIMNADGSNVKLLKAGSATVKVTPRSWSTR</sequence>
<protein>
    <submittedName>
        <fullName evidence="1">Uncharacterized protein</fullName>
    </submittedName>
</protein>
<dbReference type="Proteomes" id="UP000035720">
    <property type="component" value="Unassembled WGS sequence"/>
</dbReference>
<evidence type="ECO:0000313" key="1">
    <source>
        <dbReference type="EMBL" id="CCI52361.1"/>
    </source>
</evidence>
<keyword evidence="2" id="KW-1185">Reference proteome</keyword>
<accession>A0A077M4Z3</accession>
<dbReference type="Pfam" id="PF07676">
    <property type="entry name" value="PD40"/>
    <property type="match status" value="1"/>
</dbReference>
<dbReference type="EMBL" id="CAJC01000068">
    <property type="protein sequence ID" value="CCI52361.1"/>
    <property type="molecule type" value="Genomic_DNA"/>
</dbReference>
<dbReference type="RefSeq" id="WP_201329043.1">
    <property type="nucleotide sequence ID" value="NZ_HF571038.1"/>
</dbReference>
<organism evidence="1 2">
    <name type="scientific">Nostocoides jenkinsii Ben 74</name>
    <dbReference type="NCBI Taxonomy" id="1193518"/>
    <lineage>
        <taxon>Bacteria</taxon>
        <taxon>Bacillati</taxon>
        <taxon>Actinomycetota</taxon>
        <taxon>Actinomycetes</taxon>
        <taxon>Micrococcales</taxon>
        <taxon>Intrasporangiaceae</taxon>
        <taxon>Nostocoides</taxon>
    </lineage>
</organism>
<name>A0A077M4Z3_9MICO</name>
<dbReference type="AlphaFoldDB" id="A0A077M4Z3"/>
<reference evidence="1 2" key="1">
    <citation type="journal article" date="2013" name="ISME J.">
        <title>A metabolic model for members of the genus Tetrasphaera involved in enhanced biological phosphorus removal.</title>
        <authorList>
            <person name="Kristiansen R."/>
            <person name="Nguyen H.T.T."/>
            <person name="Saunders A.M."/>
            <person name="Nielsen J.L."/>
            <person name="Wimmer R."/>
            <person name="Le V.Q."/>
            <person name="McIlroy S.J."/>
            <person name="Petrovski S."/>
            <person name="Seviour R.J."/>
            <person name="Calteau A."/>
            <person name="Nielsen K.L."/>
            <person name="Nielsen P.H."/>
        </authorList>
    </citation>
    <scope>NUCLEOTIDE SEQUENCE [LARGE SCALE GENOMIC DNA]</scope>
    <source>
        <strain evidence="1 2">Ben 74</strain>
    </source>
</reference>
<dbReference type="SUPFAM" id="SSF82171">
    <property type="entry name" value="DPP6 N-terminal domain-like"/>
    <property type="match status" value="1"/>
</dbReference>